<accession>A0AC60PYB7</accession>
<evidence type="ECO:0000313" key="1">
    <source>
        <dbReference type="EMBL" id="KAG0426117.1"/>
    </source>
</evidence>
<comment type="caution">
    <text evidence="1">The sequence shown here is derived from an EMBL/GenBank/DDBJ whole genome shotgun (WGS) entry which is preliminary data.</text>
</comment>
<keyword evidence="2" id="KW-1185">Reference proteome</keyword>
<dbReference type="EMBL" id="JABSTQ010009760">
    <property type="protein sequence ID" value="KAG0426117.1"/>
    <property type="molecule type" value="Genomic_DNA"/>
</dbReference>
<dbReference type="Proteomes" id="UP000805193">
    <property type="component" value="Unassembled WGS sequence"/>
</dbReference>
<organism evidence="1 2">
    <name type="scientific">Ixodes persulcatus</name>
    <name type="common">Taiga tick</name>
    <dbReference type="NCBI Taxonomy" id="34615"/>
    <lineage>
        <taxon>Eukaryota</taxon>
        <taxon>Metazoa</taxon>
        <taxon>Ecdysozoa</taxon>
        <taxon>Arthropoda</taxon>
        <taxon>Chelicerata</taxon>
        <taxon>Arachnida</taxon>
        <taxon>Acari</taxon>
        <taxon>Parasitiformes</taxon>
        <taxon>Ixodida</taxon>
        <taxon>Ixodoidea</taxon>
        <taxon>Ixodidae</taxon>
        <taxon>Ixodinae</taxon>
        <taxon>Ixodes</taxon>
    </lineage>
</organism>
<sequence length="119" mass="12668">MAHAASKKRRRIRVESRRFRKITPIGRRSLDAAYAICRQFFPLRSVADAADPTLSSTSVARRVPTSVDSPRPPSARTSASAAASAEEDSSCRGVEAPAFLQAVVSVGAAKLPPTMKTSA</sequence>
<proteinExistence type="predicted"/>
<evidence type="ECO:0000313" key="2">
    <source>
        <dbReference type="Proteomes" id="UP000805193"/>
    </source>
</evidence>
<protein>
    <submittedName>
        <fullName evidence="1">Uncharacterized protein</fullName>
    </submittedName>
</protein>
<gene>
    <name evidence="1" type="ORF">HPB47_026748</name>
</gene>
<reference evidence="1 2" key="1">
    <citation type="journal article" date="2020" name="Cell">
        <title>Large-Scale Comparative Analyses of Tick Genomes Elucidate Their Genetic Diversity and Vector Capacities.</title>
        <authorList>
            <consortium name="Tick Genome and Microbiome Consortium (TIGMIC)"/>
            <person name="Jia N."/>
            <person name="Wang J."/>
            <person name="Shi W."/>
            <person name="Du L."/>
            <person name="Sun Y."/>
            <person name="Zhan W."/>
            <person name="Jiang J.F."/>
            <person name="Wang Q."/>
            <person name="Zhang B."/>
            <person name="Ji P."/>
            <person name="Bell-Sakyi L."/>
            <person name="Cui X.M."/>
            <person name="Yuan T.T."/>
            <person name="Jiang B.G."/>
            <person name="Yang W.F."/>
            <person name="Lam T.T."/>
            <person name="Chang Q.C."/>
            <person name="Ding S.J."/>
            <person name="Wang X.J."/>
            <person name="Zhu J.G."/>
            <person name="Ruan X.D."/>
            <person name="Zhao L."/>
            <person name="Wei J.T."/>
            <person name="Ye R.Z."/>
            <person name="Que T.C."/>
            <person name="Du C.H."/>
            <person name="Zhou Y.H."/>
            <person name="Cheng J.X."/>
            <person name="Dai P.F."/>
            <person name="Guo W.B."/>
            <person name="Han X.H."/>
            <person name="Huang E.J."/>
            <person name="Li L.F."/>
            <person name="Wei W."/>
            <person name="Gao Y.C."/>
            <person name="Liu J.Z."/>
            <person name="Shao H.Z."/>
            <person name="Wang X."/>
            <person name="Wang C.C."/>
            <person name="Yang T.C."/>
            <person name="Huo Q.B."/>
            <person name="Li W."/>
            <person name="Chen H.Y."/>
            <person name="Chen S.E."/>
            <person name="Zhou L.G."/>
            <person name="Ni X.B."/>
            <person name="Tian J.H."/>
            <person name="Sheng Y."/>
            <person name="Liu T."/>
            <person name="Pan Y.S."/>
            <person name="Xia L.Y."/>
            <person name="Li J."/>
            <person name="Zhao F."/>
            <person name="Cao W.C."/>
        </authorList>
    </citation>
    <scope>NUCLEOTIDE SEQUENCE [LARGE SCALE GENOMIC DNA]</scope>
    <source>
        <strain evidence="1">Iper-2018</strain>
    </source>
</reference>
<name>A0AC60PYB7_IXOPE</name>